<feature type="domain" description="Double zinc ribbon" evidence="2">
    <location>
        <begin position="22"/>
        <end position="72"/>
    </location>
</feature>
<dbReference type="EMBL" id="VTFZ01000008">
    <property type="protein sequence ID" value="MRX80272.1"/>
    <property type="molecule type" value="Genomic_DNA"/>
</dbReference>
<dbReference type="InterPro" id="IPR044005">
    <property type="entry name" value="DZR_2"/>
</dbReference>
<dbReference type="PANTHER" id="PTHR47505:SF1">
    <property type="entry name" value="DNA UTILIZATION PROTEIN YHGH"/>
    <property type="match status" value="1"/>
</dbReference>
<dbReference type="InterPro" id="IPR051910">
    <property type="entry name" value="ComF/GntX_DNA_util-trans"/>
</dbReference>
<name>A0A7K0G9F0_9ACTN</name>
<gene>
    <name evidence="3" type="ORF">GJE22_06655</name>
</gene>
<dbReference type="InterPro" id="IPR029057">
    <property type="entry name" value="PRTase-like"/>
</dbReference>
<dbReference type="Gene3D" id="3.40.50.2020">
    <property type="match status" value="1"/>
</dbReference>
<accession>A0A7K0G9F0</accession>
<evidence type="ECO:0000256" key="1">
    <source>
        <dbReference type="ARBA" id="ARBA00008007"/>
    </source>
</evidence>
<dbReference type="SUPFAM" id="SSF53271">
    <property type="entry name" value="PRTase-like"/>
    <property type="match status" value="1"/>
</dbReference>
<dbReference type="CDD" id="cd06223">
    <property type="entry name" value="PRTases_typeI"/>
    <property type="match status" value="1"/>
</dbReference>
<dbReference type="Proteomes" id="UP000470010">
    <property type="component" value="Unassembled WGS sequence"/>
</dbReference>
<reference evidence="4" key="1">
    <citation type="submission" date="2019-08" db="EMBL/GenBank/DDBJ databases">
        <title>Arthrobacter sp. nov., isolated from plateau pika and Tibetan wild ass.</title>
        <authorList>
            <person name="Ge Y."/>
        </authorList>
    </citation>
    <scope>NUCLEOTIDE SEQUENCE [LARGE SCALE GENOMIC DNA]</scope>
    <source>
        <strain evidence="4">HF-1365</strain>
    </source>
</reference>
<dbReference type="AlphaFoldDB" id="A0A7K0G9F0"/>
<evidence type="ECO:0000313" key="3">
    <source>
        <dbReference type="EMBL" id="MRX80272.1"/>
    </source>
</evidence>
<proteinExistence type="inferred from homology"/>
<protein>
    <submittedName>
        <fullName evidence="3">ComF family protein</fullName>
    </submittedName>
</protein>
<dbReference type="RefSeq" id="WP_144688534.1">
    <property type="nucleotide sequence ID" value="NZ_VLLQ01000009.1"/>
</dbReference>
<evidence type="ECO:0000259" key="2">
    <source>
        <dbReference type="Pfam" id="PF18912"/>
    </source>
</evidence>
<comment type="similarity">
    <text evidence="1">Belongs to the ComF/GntX family.</text>
</comment>
<dbReference type="Pfam" id="PF18912">
    <property type="entry name" value="DZR_2"/>
    <property type="match status" value="1"/>
</dbReference>
<dbReference type="PANTHER" id="PTHR47505">
    <property type="entry name" value="DNA UTILIZATION PROTEIN YHGH"/>
    <property type="match status" value="1"/>
</dbReference>
<keyword evidence="4" id="KW-1185">Reference proteome</keyword>
<comment type="caution">
    <text evidence="3">The sequence shown here is derived from an EMBL/GenBank/DDBJ whole genome shotgun (WGS) entry which is preliminary data.</text>
</comment>
<organism evidence="3 4">
    <name type="scientific">Enorma shizhengliae</name>
    <dbReference type="NCBI Taxonomy" id="2606615"/>
    <lineage>
        <taxon>Bacteria</taxon>
        <taxon>Bacillati</taxon>
        <taxon>Actinomycetota</taxon>
        <taxon>Coriobacteriia</taxon>
        <taxon>Coriobacteriales</taxon>
        <taxon>Coriobacteriaceae</taxon>
        <taxon>Enorma</taxon>
    </lineage>
</organism>
<sequence length="267" mass="28185">MEDAHREAAVPTWRQRMREVALEVISPTRCAGCERPGALVCDDCIARITPIDPVHACTRCGAPFGDVLCTECAGDGALAVSDAPSGLHACAPACEPLGRTLAATVFEGPVPRIVRAYKDAGERRLAQPIAELMLDAAEHAEAAAPERYGGLLSAVDAITFVPVTAAAFSRRGFDHMELVASTFAHMAGKPVLDALLKHGKGDQRALGRAERQKQAQGLYEVVEPVAGKRLLLLDDVITTGATLRAARASLLQAGAACVDALAFARVW</sequence>
<evidence type="ECO:0000313" key="4">
    <source>
        <dbReference type="Proteomes" id="UP000470010"/>
    </source>
</evidence>
<dbReference type="InterPro" id="IPR000836">
    <property type="entry name" value="PRTase_dom"/>
</dbReference>